<dbReference type="PROSITE" id="PS50112">
    <property type="entry name" value="PAS"/>
    <property type="match status" value="1"/>
</dbReference>
<dbReference type="InterPro" id="IPR000700">
    <property type="entry name" value="PAS-assoc_C"/>
</dbReference>
<dbReference type="CDD" id="cd01948">
    <property type="entry name" value="EAL"/>
    <property type="match status" value="1"/>
</dbReference>
<dbReference type="Proteomes" id="UP001159257">
    <property type="component" value="Unassembled WGS sequence"/>
</dbReference>
<dbReference type="EMBL" id="FXWV01000008">
    <property type="protein sequence ID" value="SMR74758.1"/>
    <property type="molecule type" value="Genomic_DNA"/>
</dbReference>
<dbReference type="SMART" id="SM00052">
    <property type="entry name" value="EAL"/>
    <property type="match status" value="1"/>
</dbReference>
<dbReference type="PROSITE" id="PS50113">
    <property type="entry name" value="PAC"/>
    <property type="match status" value="1"/>
</dbReference>
<gene>
    <name evidence="5" type="ORF">SAMN04487964_10855</name>
</gene>
<protein>
    <submittedName>
        <fullName evidence="5">Diguanylate cyclase/phosphodiesterase with PAS/PAC sensor(S)</fullName>
    </submittedName>
</protein>
<dbReference type="SMART" id="SM00086">
    <property type="entry name" value="PAC"/>
    <property type="match status" value="1"/>
</dbReference>
<dbReference type="SUPFAM" id="SSF55785">
    <property type="entry name" value="PYP-like sensor domain (PAS domain)"/>
    <property type="match status" value="1"/>
</dbReference>
<comment type="caution">
    <text evidence="5">The sequence shown here is derived from an EMBL/GenBank/DDBJ whole genome shotgun (WGS) entry which is preliminary data.</text>
</comment>
<dbReference type="Gene3D" id="3.30.450.20">
    <property type="entry name" value="PAS domain"/>
    <property type="match status" value="1"/>
</dbReference>
<dbReference type="InterPro" id="IPR029787">
    <property type="entry name" value="Nucleotide_cyclase"/>
</dbReference>
<dbReference type="PANTHER" id="PTHR44757">
    <property type="entry name" value="DIGUANYLATE CYCLASE DGCP"/>
    <property type="match status" value="1"/>
</dbReference>
<dbReference type="PROSITE" id="PS50887">
    <property type="entry name" value="GGDEF"/>
    <property type="match status" value="1"/>
</dbReference>
<dbReference type="Pfam" id="PF13426">
    <property type="entry name" value="PAS_9"/>
    <property type="match status" value="1"/>
</dbReference>
<dbReference type="NCBIfam" id="TIGR00254">
    <property type="entry name" value="GGDEF"/>
    <property type="match status" value="1"/>
</dbReference>
<feature type="domain" description="GGDEF" evidence="4">
    <location>
        <begin position="231"/>
        <end position="364"/>
    </location>
</feature>
<dbReference type="PANTHER" id="PTHR44757:SF2">
    <property type="entry name" value="BIOFILM ARCHITECTURE MAINTENANCE PROTEIN MBAA"/>
    <property type="match status" value="1"/>
</dbReference>
<dbReference type="InterPro" id="IPR000014">
    <property type="entry name" value="PAS"/>
</dbReference>
<evidence type="ECO:0000313" key="6">
    <source>
        <dbReference type="Proteomes" id="UP001159257"/>
    </source>
</evidence>
<sequence length="638" mass="72754">MALPDSYLRPFWWRLFTEKSEPLECLRRAAESMSSDVLDEFGLPPRYHALAGELQRLITHVDAQERALHQKRQALQQLSAVLEQSPACIIITGLDGRILYVNPGFSRVTGYTEDEVRGRPVSMLKSTRTHADTFGQLWRDLQDKGEWHGELLNRRKNGEHYWVAASISVLRDEAGRPERYLSIQDDISLRKQYEAQLFYRSNYDLLTDLPNRQLMLDRLEQALDMARRSRHRLATFLINLRQFRRVNQAHGHDVGDKVLCQVASRLEQVLSPTESLGRLGADEFLVVMPEVSRLQAVEYLGRCLQRQLEEPFYHNGVELRLGGSIGICLYPGDGDTAEVLLRNAETAMQQVPRDRDGGCCFFRDEMNHQARQALEMERALHQALTEEQFEVWYQPLLNLQTRQVRGVEALVRWRKPSGEMVSPDRFIPHAEESGQIIELGRWVLKKAVRQVAGWQQVLRKPLGVSVNISPRQLTHPGFVDEVARLLRDSGLAEGTLELEITESIFLDMSSEEEIVSLIEQLQQLGVRLAIDDFGTGFSALGYLKRFPVNTLKIDREFVRDIHQDMNAATLCQAIIWMARGLQMDVVAEGVECEAQLEMLSQSGAATAQGFFIAKPMPAQDALVTVARMEEKEPGWSRI</sequence>
<proteinExistence type="predicted"/>
<dbReference type="SUPFAM" id="SSF141868">
    <property type="entry name" value="EAL domain-like"/>
    <property type="match status" value="1"/>
</dbReference>
<feature type="domain" description="PAS" evidence="1">
    <location>
        <begin position="74"/>
        <end position="119"/>
    </location>
</feature>
<feature type="domain" description="PAC" evidence="2">
    <location>
        <begin position="145"/>
        <end position="199"/>
    </location>
</feature>
<evidence type="ECO:0000259" key="1">
    <source>
        <dbReference type="PROSITE" id="PS50112"/>
    </source>
</evidence>
<dbReference type="RefSeq" id="WP_239039968.1">
    <property type="nucleotide sequence ID" value="NZ_BAAAEY010000004.1"/>
</dbReference>
<dbReference type="SMART" id="SM00091">
    <property type="entry name" value="PAS"/>
    <property type="match status" value="1"/>
</dbReference>
<accession>A0ABY1S139</accession>
<dbReference type="Pfam" id="PF00563">
    <property type="entry name" value="EAL"/>
    <property type="match status" value="1"/>
</dbReference>
<evidence type="ECO:0000259" key="4">
    <source>
        <dbReference type="PROSITE" id="PS50887"/>
    </source>
</evidence>
<feature type="domain" description="EAL" evidence="3">
    <location>
        <begin position="373"/>
        <end position="629"/>
    </location>
</feature>
<dbReference type="InterPro" id="IPR035919">
    <property type="entry name" value="EAL_sf"/>
</dbReference>
<dbReference type="InterPro" id="IPR035965">
    <property type="entry name" value="PAS-like_dom_sf"/>
</dbReference>
<dbReference type="InterPro" id="IPR052155">
    <property type="entry name" value="Biofilm_reg_signaling"/>
</dbReference>
<dbReference type="PROSITE" id="PS50883">
    <property type="entry name" value="EAL"/>
    <property type="match status" value="1"/>
</dbReference>
<organism evidence="5 6">
    <name type="scientific">Marinobacterium sediminicola</name>
    <dbReference type="NCBI Taxonomy" id="518898"/>
    <lineage>
        <taxon>Bacteria</taxon>
        <taxon>Pseudomonadati</taxon>
        <taxon>Pseudomonadota</taxon>
        <taxon>Gammaproteobacteria</taxon>
        <taxon>Oceanospirillales</taxon>
        <taxon>Oceanospirillaceae</taxon>
        <taxon>Marinobacterium</taxon>
    </lineage>
</organism>
<dbReference type="NCBIfam" id="TIGR00229">
    <property type="entry name" value="sensory_box"/>
    <property type="match status" value="1"/>
</dbReference>
<dbReference type="Pfam" id="PF00990">
    <property type="entry name" value="GGDEF"/>
    <property type="match status" value="1"/>
</dbReference>
<dbReference type="SUPFAM" id="SSF55073">
    <property type="entry name" value="Nucleotide cyclase"/>
    <property type="match status" value="1"/>
</dbReference>
<dbReference type="CDD" id="cd00130">
    <property type="entry name" value="PAS"/>
    <property type="match status" value="1"/>
</dbReference>
<keyword evidence="6" id="KW-1185">Reference proteome</keyword>
<dbReference type="SMART" id="SM00267">
    <property type="entry name" value="GGDEF"/>
    <property type="match status" value="1"/>
</dbReference>
<evidence type="ECO:0000259" key="3">
    <source>
        <dbReference type="PROSITE" id="PS50883"/>
    </source>
</evidence>
<evidence type="ECO:0000259" key="2">
    <source>
        <dbReference type="PROSITE" id="PS50113"/>
    </source>
</evidence>
<dbReference type="InterPro" id="IPR043128">
    <property type="entry name" value="Rev_trsase/Diguanyl_cyclase"/>
</dbReference>
<name>A0ABY1S139_9GAMM</name>
<dbReference type="Gene3D" id="3.20.20.450">
    <property type="entry name" value="EAL domain"/>
    <property type="match status" value="1"/>
</dbReference>
<dbReference type="InterPro" id="IPR001610">
    <property type="entry name" value="PAC"/>
</dbReference>
<dbReference type="CDD" id="cd01949">
    <property type="entry name" value="GGDEF"/>
    <property type="match status" value="1"/>
</dbReference>
<dbReference type="InterPro" id="IPR001633">
    <property type="entry name" value="EAL_dom"/>
</dbReference>
<dbReference type="Gene3D" id="3.30.70.270">
    <property type="match status" value="1"/>
</dbReference>
<evidence type="ECO:0000313" key="5">
    <source>
        <dbReference type="EMBL" id="SMR74758.1"/>
    </source>
</evidence>
<dbReference type="InterPro" id="IPR000160">
    <property type="entry name" value="GGDEF_dom"/>
</dbReference>
<reference evidence="5 6" key="1">
    <citation type="submission" date="2017-05" db="EMBL/GenBank/DDBJ databases">
        <authorList>
            <person name="Varghese N."/>
            <person name="Submissions S."/>
        </authorList>
    </citation>
    <scope>NUCLEOTIDE SEQUENCE [LARGE SCALE GENOMIC DNA]</scope>
    <source>
        <strain evidence="5 6">CGMCC 1.7287</strain>
    </source>
</reference>